<keyword evidence="2" id="KW-1185">Reference proteome</keyword>
<dbReference type="RefSeq" id="WP_377094085.1">
    <property type="nucleotide sequence ID" value="NZ_JBHSJM010000001.1"/>
</dbReference>
<evidence type="ECO:0000313" key="2">
    <source>
        <dbReference type="Proteomes" id="UP001597297"/>
    </source>
</evidence>
<evidence type="ECO:0000313" key="1">
    <source>
        <dbReference type="EMBL" id="MFD2277134.1"/>
    </source>
</evidence>
<organism evidence="1 2">
    <name type="scientific">Rubritalea spongiae</name>
    <dbReference type="NCBI Taxonomy" id="430797"/>
    <lineage>
        <taxon>Bacteria</taxon>
        <taxon>Pseudomonadati</taxon>
        <taxon>Verrucomicrobiota</taxon>
        <taxon>Verrucomicrobiia</taxon>
        <taxon>Verrucomicrobiales</taxon>
        <taxon>Rubritaleaceae</taxon>
        <taxon>Rubritalea</taxon>
    </lineage>
</organism>
<evidence type="ECO:0008006" key="3">
    <source>
        <dbReference type="Google" id="ProtNLM"/>
    </source>
</evidence>
<dbReference type="Proteomes" id="UP001597297">
    <property type="component" value="Unassembled WGS sequence"/>
</dbReference>
<dbReference type="EMBL" id="JBHUJC010000041">
    <property type="protein sequence ID" value="MFD2277134.1"/>
    <property type="molecule type" value="Genomic_DNA"/>
</dbReference>
<reference evidence="2" key="1">
    <citation type="journal article" date="2019" name="Int. J. Syst. Evol. Microbiol.">
        <title>The Global Catalogue of Microorganisms (GCM) 10K type strain sequencing project: providing services to taxonomists for standard genome sequencing and annotation.</title>
        <authorList>
            <consortium name="The Broad Institute Genomics Platform"/>
            <consortium name="The Broad Institute Genome Sequencing Center for Infectious Disease"/>
            <person name="Wu L."/>
            <person name="Ma J."/>
        </authorList>
    </citation>
    <scope>NUCLEOTIDE SEQUENCE [LARGE SCALE GENOMIC DNA]</scope>
    <source>
        <strain evidence="2">JCM 16545</strain>
    </source>
</reference>
<comment type="caution">
    <text evidence="1">The sequence shown here is derived from an EMBL/GenBank/DDBJ whole genome shotgun (WGS) entry which is preliminary data.</text>
</comment>
<sequence length="542" mass="63195">MHPLNQQLQNPLTRAANQHDREEILTRFPDLQDIPDGRCLALRRYVVSHPDRFFDQTAYDYYLRWLRNRARTDRELLQEYLTDNESELARALHFLREINLQDWHDRLLEKADDYEHVRFVDRHIHPAYLRLIEGVFVHFTRCLAFFSRRDRGKGTDGLELWSVVQEVDRLPAAALTDPYRHTVRNAIAHGGITYRENRIKYVDKNGKEEELDAIEVIRLCDDMVDVCNGIVAAFKVFCIAENTHYDLPKELLLDELREETRSPWWQIDGCIPTETAKGSQLLVYAKPNSRDSGKIHMATVQSGILAESLAPGFDRYFFSLRSSKALPGWAAFDGKKLATLRKAPESNLESYKGILEDDLLFYSPHLKLPRWLCRLDTLLQSFRIQWALAWKQQRKERQIPTIICRGASVHRNGWRLVLRGHVFLPELEVLPVEETIRTWRRRITRVALKEARRNSPGIGLSRFLPLGYSRISVIRKDFRKRRLASFGLSKDLVCTVQLQKINRIKSPDILGSTIETHGPWRIAWNRSWRIEEGQQVSGGNGE</sequence>
<proteinExistence type="predicted"/>
<name>A0ABW5E3V5_9BACT</name>
<gene>
    <name evidence="1" type="ORF">ACFSQZ_11695</name>
</gene>
<accession>A0ABW5E3V5</accession>
<protein>
    <recommendedName>
        <fullName evidence="3">Apea-like HEPN domain-containing protein</fullName>
    </recommendedName>
</protein>